<protein>
    <submittedName>
        <fullName evidence="2">Uncharacterized protein</fullName>
    </submittedName>
</protein>
<comment type="caution">
    <text evidence="2">The sequence shown here is derived from an EMBL/GenBank/DDBJ whole genome shotgun (WGS) entry which is preliminary data.</text>
</comment>
<feature type="signal peptide" evidence="1">
    <location>
        <begin position="1"/>
        <end position="24"/>
    </location>
</feature>
<gene>
    <name evidence="2" type="ORF">F0185_29715</name>
</gene>
<evidence type="ECO:0000256" key="1">
    <source>
        <dbReference type="SAM" id="SignalP"/>
    </source>
</evidence>
<sequence>MTYKFASFIVAGAMLLAIPLGASANPAHQQLMSMTEAKRQALLTKFMAKSNKQCTAVTQTFYQGSDQKDNAIWNAKCADGSTFAIQVNNDAGGSTRIISCAVLKSVSGQKCFTKFKK</sequence>
<dbReference type="EMBL" id="VUYU01000033">
    <property type="protein sequence ID" value="NHZ37744.1"/>
    <property type="molecule type" value="Genomic_DNA"/>
</dbReference>
<evidence type="ECO:0000313" key="2">
    <source>
        <dbReference type="EMBL" id="NHZ37744.1"/>
    </source>
</evidence>
<evidence type="ECO:0000313" key="3">
    <source>
        <dbReference type="Proteomes" id="UP000785613"/>
    </source>
</evidence>
<name>A0ABX0M2B8_9BURK</name>
<proteinExistence type="predicted"/>
<keyword evidence="1" id="KW-0732">Signal</keyword>
<dbReference type="Proteomes" id="UP000785613">
    <property type="component" value="Unassembled WGS sequence"/>
</dbReference>
<reference evidence="2 3" key="1">
    <citation type="submission" date="2019-09" db="EMBL/GenBank/DDBJ databases">
        <title>Taxonomy of Antarctic Massilia spp.: description of Massilia rubra sp. nov., Massilia aquatica sp. nov., Massilia mucilaginosa sp. nov., Massilia frigida sp. nov. isolated from streams, lakes and regoliths.</title>
        <authorList>
            <person name="Holochova P."/>
            <person name="Sedlacek I."/>
            <person name="Kralova S."/>
            <person name="Maslanova I."/>
            <person name="Busse H.-J."/>
            <person name="Stankova E."/>
            <person name="Vrbovska V."/>
            <person name="Kovarovic V."/>
            <person name="Bartak M."/>
            <person name="Svec P."/>
            <person name="Pantucek R."/>
        </authorList>
    </citation>
    <scope>NUCLEOTIDE SEQUENCE [LARGE SCALE GENOMIC DNA]</scope>
    <source>
        <strain evidence="2 3">CCM 8692</strain>
    </source>
</reference>
<feature type="chain" id="PRO_5045539054" evidence="1">
    <location>
        <begin position="25"/>
        <end position="117"/>
    </location>
</feature>
<organism evidence="2 3">
    <name type="scientific">Massilia rubra</name>
    <dbReference type="NCBI Taxonomy" id="2607910"/>
    <lineage>
        <taxon>Bacteria</taxon>
        <taxon>Pseudomonadati</taxon>
        <taxon>Pseudomonadota</taxon>
        <taxon>Betaproteobacteria</taxon>
        <taxon>Burkholderiales</taxon>
        <taxon>Oxalobacteraceae</taxon>
        <taxon>Telluria group</taxon>
        <taxon>Massilia</taxon>
    </lineage>
</organism>
<dbReference type="RefSeq" id="WP_167231450.1">
    <property type="nucleotide sequence ID" value="NZ_VUYU01000033.1"/>
</dbReference>
<accession>A0ABX0M2B8</accession>
<keyword evidence="3" id="KW-1185">Reference proteome</keyword>